<keyword evidence="1" id="KW-0808">Transferase</keyword>
<evidence type="ECO:0000256" key="1">
    <source>
        <dbReference type="ARBA" id="ARBA00022679"/>
    </source>
</evidence>
<keyword evidence="3" id="KW-1185">Reference proteome</keyword>
<organism evidence="2 3">
    <name type="scientific">Alistipes intestinihominis</name>
    <dbReference type="NCBI Taxonomy" id="3133172"/>
    <lineage>
        <taxon>Bacteria</taxon>
        <taxon>Pseudomonadati</taxon>
        <taxon>Bacteroidota</taxon>
        <taxon>Bacteroidia</taxon>
        <taxon>Bacteroidales</taxon>
        <taxon>Rikenellaceae</taxon>
        <taxon>Alistipes</taxon>
    </lineage>
</organism>
<accession>A0ABV1GUW8</accession>
<sequence length="407" mass="47022">MKNILAMSKSKCFLILPRSVFPCVGGYAMTHRRLIEILDRHYRLSLIVLSDHAATNEENAFYKEHSADFCFFYFPKWRYYFNALISLFGSRPLQVGYYSFGRVRRAVACMAADCEIAVGGLIRAMDYLDWAPKRSVLVFNMVDSIGLNYQRSRTEVKSVFWKLIYNIETKRLLRYEHDWVRKADVSYLVNNDEKNYWERYGRNVRLVPHGVKPDLFEYDECDPRYTGKVAFIGKMDYQPNVDAVEWYVRKVHSRIGDKIPLIIIGAFPPKKLLRLVGQYDNIEVTGFVQDPYRILKSVLAVVAPMQTGGGIQNKVLEGMAIGQINVVSGLAARPILGAVDGEHLLIADTAEQYVRTLTELRENRERFAFIGEKARSFIRSHYTWEAFEDVYVEGIEQARKSKQLNAE</sequence>
<gene>
    <name evidence="2" type="ORF">WMO46_02260</name>
</gene>
<dbReference type="Proteomes" id="UP001460202">
    <property type="component" value="Unassembled WGS sequence"/>
</dbReference>
<protein>
    <submittedName>
        <fullName evidence="2">Glycosyltransferase family 4 protein</fullName>
    </submittedName>
</protein>
<dbReference type="GeneID" id="78180065"/>
<name>A0ABV1GUW8_9BACT</name>
<dbReference type="RefSeq" id="WP_129651403.1">
    <property type="nucleotide sequence ID" value="NZ_JBBMFL010000002.1"/>
</dbReference>
<dbReference type="Gene3D" id="3.40.50.2000">
    <property type="entry name" value="Glycogen Phosphorylase B"/>
    <property type="match status" value="2"/>
</dbReference>
<evidence type="ECO:0000313" key="3">
    <source>
        <dbReference type="Proteomes" id="UP001460202"/>
    </source>
</evidence>
<dbReference type="PANTHER" id="PTHR46401">
    <property type="entry name" value="GLYCOSYLTRANSFERASE WBBK-RELATED"/>
    <property type="match status" value="1"/>
</dbReference>
<reference evidence="2 3" key="1">
    <citation type="submission" date="2024-03" db="EMBL/GenBank/DDBJ databases">
        <title>Human intestinal bacterial collection.</title>
        <authorList>
            <person name="Pauvert C."/>
            <person name="Hitch T.C.A."/>
            <person name="Clavel T."/>
        </authorList>
    </citation>
    <scope>NUCLEOTIDE SEQUENCE [LARGE SCALE GENOMIC DNA]</scope>
    <source>
        <strain evidence="2 3">CLA-KB-H122</strain>
    </source>
</reference>
<proteinExistence type="predicted"/>
<evidence type="ECO:0000313" key="2">
    <source>
        <dbReference type="EMBL" id="MEQ2543773.1"/>
    </source>
</evidence>
<comment type="caution">
    <text evidence="2">The sequence shown here is derived from an EMBL/GenBank/DDBJ whole genome shotgun (WGS) entry which is preliminary data.</text>
</comment>
<dbReference type="PANTHER" id="PTHR46401:SF2">
    <property type="entry name" value="GLYCOSYLTRANSFERASE WBBK-RELATED"/>
    <property type="match status" value="1"/>
</dbReference>
<dbReference type="Pfam" id="PF13692">
    <property type="entry name" value="Glyco_trans_1_4"/>
    <property type="match status" value="1"/>
</dbReference>
<dbReference type="EMBL" id="JBBMFL010000002">
    <property type="protein sequence ID" value="MEQ2543773.1"/>
    <property type="molecule type" value="Genomic_DNA"/>
</dbReference>
<dbReference type="SUPFAM" id="SSF53756">
    <property type="entry name" value="UDP-Glycosyltransferase/glycogen phosphorylase"/>
    <property type="match status" value="1"/>
</dbReference>